<proteinExistence type="predicted"/>
<dbReference type="EMBL" id="CM047585">
    <property type="protein sequence ID" value="KAI9910258.1"/>
    <property type="molecule type" value="Genomic_DNA"/>
</dbReference>
<gene>
    <name evidence="1" type="ORF">PsorP6_010577</name>
</gene>
<keyword evidence="2" id="KW-1185">Reference proteome</keyword>
<evidence type="ECO:0000313" key="2">
    <source>
        <dbReference type="Proteomes" id="UP001163321"/>
    </source>
</evidence>
<protein>
    <submittedName>
        <fullName evidence="1">Uncharacterized protein</fullName>
    </submittedName>
</protein>
<reference evidence="1 2" key="1">
    <citation type="journal article" date="2022" name="bioRxiv">
        <title>The genome of the oomycete Peronosclerospora sorghi, a cosmopolitan pathogen of maize and sorghum, is inflated with dispersed pseudogenes.</title>
        <authorList>
            <person name="Fletcher K."/>
            <person name="Martin F."/>
            <person name="Isakeit T."/>
            <person name="Cavanaugh K."/>
            <person name="Magill C."/>
            <person name="Michelmore R."/>
        </authorList>
    </citation>
    <scope>NUCLEOTIDE SEQUENCE [LARGE SCALE GENOMIC DNA]</scope>
    <source>
        <strain evidence="1">P6</strain>
    </source>
</reference>
<evidence type="ECO:0000313" key="1">
    <source>
        <dbReference type="EMBL" id="KAI9910258.1"/>
    </source>
</evidence>
<accession>A0ACC0VWN8</accession>
<dbReference type="Proteomes" id="UP001163321">
    <property type="component" value="Chromosome 6"/>
</dbReference>
<sequence>MWMTGYDLELLNNEFSVHKATRRTHVLRRIADKNREIFQGMNLYMGKAGKKTDENYCIQRRKHV</sequence>
<organism evidence="1 2">
    <name type="scientific">Peronosclerospora sorghi</name>
    <dbReference type="NCBI Taxonomy" id="230839"/>
    <lineage>
        <taxon>Eukaryota</taxon>
        <taxon>Sar</taxon>
        <taxon>Stramenopiles</taxon>
        <taxon>Oomycota</taxon>
        <taxon>Peronosporomycetes</taxon>
        <taxon>Peronosporales</taxon>
        <taxon>Peronosporaceae</taxon>
        <taxon>Peronosclerospora</taxon>
    </lineage>
</organism>
<name>A0ACC0VWN8_9STRA</name>
<comment type="caution">
    <text evidence="1">The sequence shown here is derived from an EMBL/GenBank/DDBJ whole genome shotgun (WGS) entry which is preliminary data.</text>
</comment>